<organism evidence="2 3">
    <name type="scientific">Iris pallida</name>
    <name type="common">Sweet iris</name>
    <dbReference type="NCBI Taxonomy" id="29817"/>
    <lineage>
        <taxon>Eukaryota</taxon>
        <taxon>Viridiplantae</taxon>
        <taxon>Streptophyta</taxon>
        <taxon>Embryophyta</taxon>
        <taxon>Tracheophyta</taxon>
        <taxon>Spermatophyta</taxon>
        <taxon>Magnoliopsida</taxon>
        <taxon>Liliopsida</taxon>
        <taxon>Asparagales</taxon>
        <taxon>Iridaceae</taxon>
        <taxon>Iridoideae</taxon>
        <taxon>Irideae</taxon>
        <taxon>Iris</taxon>
    </lineage>
</organism>
<reference evidence="2" key="2">
    <citation type="submission" date="2023-04" db="EMBL/GenBank/DDBJ databases">
        <authorList>
            <person name="Bruccoleri R.E."/>
            <person name="Oakeley E.J."/>
            <person name="Faust A.-M."/>
            <person name="Dessus-Babus S."/>
            <person name="Altorfer M."/>
            <person name="Burckhardt D."/>
            <person name="Oertli M."/>
            <person name="Naumann U."/>
            <person name="Petersen F."/>
            <person name="Wong J."/>
        </authorList>
    </citation>
    <scope>NUCLEOTIDE SEQUENCE</scope>
    <source>
        <strain evidence="2">GSM-AAB239-AS_SAM_17_03QT</strain>
        <tissue evidence="2">Leaf</tissue>
    </source>
</reference>
<keyword evidence="3" id="KW-1185">Reference proteome</keyword>
<keyword evidence="1" id="KW-0472">Membrane</keyword>
<dbReference type="Proteomes" id="UP001140949">
    <property type="component" value="Unassembled WGS sequence"/>
</dbReference>
<evidence type="ECO:0000256" key="1">
    <source>
        <dbReference type="SAM" id="Phobius"/>
    </source>
</evidence>
<accession>A0AAX6DQ99</accession>
<gene>
    <name evidence="2" type="ORF">M6B38_233275</name>
</gene>
<evidence type="ECO:0000313" key="2">
    <source>
        <dbReference type="EMBL" id="KAJ6793967.1"/>
    </source>
</evidence>
<comment type="caution">
    <text evidence="2">The sequence shown here is derived from an EMBL/GenBank/DDBJ whole genome shotgun (WGS) entry which is preliminary data.</text>
</comment>
<evidence type="ECO:0000313" key="3">
    <source>
        <dbReference type="Proteomes" id="UP001140949"/>
    </source>
</evidence>
<protein>
    <submittedName>
        <fullName evidence="2">Uncharacterized protein</fullName>
    </submittedName>
</protein>
<keyword evidence="1" id="KW-0812">Transmembrane</keyword>
<dbReference type="AlphaFoldDB" id="A0AAX6DQ99"/>
<sequence>MSLSGWPLSFLNVMLLGHWCPSGDYTRSHLQPGLMRRKVCSHCMFTLVWLGYLIGVLSLSLIVAYFIFNIYMACYCILLRLSEDLVISPGVCSYDFCRCSS</sequence>
<keyword evidence="1" id="KW-1133">Transmembrane helix</keyword>
<proteinExistence type="predicted"/>
<dbReference type="EMBL" id="JANAVB010042618">
    <property type="protein sequence ID" value="KAJ6793967.1"/>
    <property type="molecule type" value="Genomic_DNA"/>
</dbReference>
<feature type="transmembrane region" description="Helical" evidence="1">
    <location>
        <begin position="47"/>
        <end position="68"/>
    </location>
</feature>
<name>A0AAX6DQ99_IRIPA</name>
<reference evidence="2" key="1">
    <citation type="journal article" date="2023" name="GigaByte">
        <title>Genome assembly of the bearded iris, Iris pallida Lam.</title>
        <authorList>
            <person name="Bruccoleri R.E."/>
            <person name="Oakeley E.J."/>
            <person name="Faust A.M.E."/>
            <person name="Altorfer M."/>
            <person name="Dessus-Babus S."/>
            <person name="Burckhardt D."/>
            <person name="Oertli M."/>
            <person name="Naumann U."/>
            <person name="Petersen F."/>
            <person name="Wong J."/>
        </authorList>
    </citation>
    <scope>NUCLEOTIDE SEQUENCE</scope>
    <source>
        <strain evidence="2">GSM-AAB239-AS_SAM_17_03QT</strain>
    </source>
</reference>